<dbReference type="Pfam" id="PF04410">
    <property type="entry name" value="Gar1"/>
    <property type="match status" value="1"/>
</dbReference>
<dbReference type="GO" id="GO:0006364">
    <property type="term" value="P:rRNA processing"/>
    <property type="evidence" value="ECO:0007669"/>
    <property type="project" value="UniProtKB-KW"/>
</dbReference>
<dbReference type="AlphaFoldDB" id="A0AAD8LT13"/>
<dbReference type="GO" id="GO:0005730">
    <property type="term" value="C:nucleolus"/>
    <property type="evidence" value="ECO:0007669"/>
    <property type="project" value="UniProtKB-SubCell"/>
</dbReference>
<dbReference type="EMBL" id="JAVEPI010000002">
    <property type="protein sequence ID" value="KAK1443560.1"/>
    <property type="molecule type" value="Genomic_DNA"/>
</dbReference>
<feature type="region of interest" description="Disordered" evidence="8">
    <location>
        <begin position="35"/>
        <end position="66"/>
    </location>
</feature>
<organism evidence="9 10">
    <name type="scientific">Babesia gibsoni</name>
    <dbReference type="NCBI Taxonomy" id="33632"/>
    <lineage>
        <taxon>Eukaryota</taxon>
        <taxon>Sar</taxon>
        <taxon>Alveolata</taxon>
        <taxon>Apicomplexa</taxon>
        <taxon>Aconoidasida</taxon>
        <taxon>Piroplasmida</taxon>
        <taxon>Babesiidae</taxon>
        <taxon>Babesia</taxon>
    </lineage>
</organism>
<evidence type="ECO:0000256" key="5">
    <source>
        <dbReference type="ARBA" id="ARBA00022884"/>
    </source>
</evidence>
<keyword evidence="7" id="KW-0687">Ribonucleoprotein</keyword>
<dbReference type="InterPro" id="IPR040309">
    <property type="entry name" value="Naf1"/>
</dbReference>
<dbReference type="GO" id="GO:0001522">
    <property type="term" value="P:pseudouridine synthesis"/>
    <property type="evidence" value="ECO:0007669"/>
    <property type="project" value="InterPro"/>
</dbReference>
<evidence type="ECO:0000256" key="1">
    <source>
        <dbReference type="ARBA" id="ARBA00009801"/>
    </source>
</evidence>
<evidence type="ECO:0000256" key="8">
    <source>
        <dbReference type="SAM" id="MobiDB-lite"/>
    </source>
</evidence>
<dbReference type="Proteomes" id="UP001230268">
    <property type="component" value="Unassembled WGS sequence"/>
</dbReference>
<dbReference type="PANTHER" id="PTHR31633">
    <property type="entry name" value="H/ACA RIBONUCLEOPROTEIN COMPLEX NON-CORE SUBUNIT NAF1"/>
    <property type="match status" value="1"/>
</dbReference>
<evidence type="ECO:0000313" key="9">
    <source>
        <dbReference type="EMBL" id="KAK1443560.1"/>
    </source>
</evidence>
<dbReference type="PANTHER" id="PTHR31633:SF1">
    <property type="entry name" value="H_ACA RIBONUCLEOPROTEIN COMPLEX NON-CORE SUBUNIT NAF1"/>
    <property type="match status" value="1"/>
</dbReference>
<dbReference type="InterPro" id="IPR009000">
    <property type="entry name" value="Transl_B-barrel_sf"/>
</dbReference>
<dbReference type="GO" id="GO:0005732">
    <property type="term" value="C:sno(s)RNA-containing ribonucleoprotein complex"/>
    <property type="evidence" value="ECO:0007669"/>
    <property type="project" value="InterPro"/>
</dbReference>
<evidence type="ECO:0000313" key="10">
    <source>
        <dbReference type="Proteomes" id="UP001230268"/>
    </source>
</evidence>
<protein>
    <recommendedName>
        <fullName evidence="7">H/ACA ribonucleoprotein complex subunit</fullName>
    </recommendedName>
</protein>
<feature type="compositionally biased region" description="Acidic residues" evidence="8">
    <location>
        <begin position="56"/>
        <end position="66"/>
    </location>
</feature>
<evidence type="ECO:0000256" key="7">
    <source>
        <dbReference type="RuleBase" id="RU364004"/>
    </source>
</evidence>
<evidence type="ECO:0000256" key="4">
    <source>
        <dbReference type="ARBA" id="ARBA00022553"/>
    </source>
</evidence>
<dbReference type="InterPro" id="IPR007504">
    <property type="entry name" value="H/ACA_rnp_Gar1/Naf1"/>
</dbReference>
<comment type="similarity">
    <text evidence="7">Belongs to the GAR1 family.</text>
</comment>
<keyword evidence="3 7" id="KW-0698">rRNA processing</keyword>
<keyword evidence="10" id="KW-1185">Reference proteome</keyword>
<dbReference type="InterPro" id="IPR038664">
    <property type="entry name" value="Gar1/Naf1_Cbf5-bd_sf"/>
</dbReference>
<proteinExistence type="inferred from homology"/>
<evidence type="ECO:0000256" key="6">
    <source>
        <dbReference type="ARBA" id="ARBA00023242"/>
    </source>
</evidence>
<accession>A0AAD8LT13</accession>
<keyword evidence="2 7" id="KW-0690">Ribosome biogenesis</keyword>
<keyword evidence="5 7" id="KW-0694">RNA-binding</keyword>
<dbReference type="Gene3D" id="2.40.10.230">
    <property type="entry name" value="Probable tRNA pseudouridine synthase domain"/>
    <property type="match status" value="1"/>
</dbReference>
<comment type="subcellular location">
    <subcellularLocation>
        <location evidence="7">Nucleus</location>
        <location evidence="7">Nucleolus</location>
    </subcellularLocation>
</comment>
<dbReference type="GO" id="GO:0000493">
    <property type="term" value="P:box H/ACA snoRNP assembly"/>
    <property type="evidence" value="ECO:0007669"/>
    <property type="project" value="InterPro"/>
</dbReference>
<keyword evidence="4" id="KW-0597">Phosphoprotein</keyword>
<comment type="caution">
    <text evidence="9">The sequence shown here is derived from an EMBL/GenBank/DDBJ whole genome shotgun (WGS) entry which is preliminary data.</text>
</comment>
<keyword evidence="6 7" id="KW-0539">Nucleus</keyword>
<dbReference type="GO" id="GO:0003723">
    <property type="term" value="F:RNA binding"/>
    <property type="evidence" value="ECO:0007669"/>
    <property type="project" value="UniProtKB-KW"/>
</dbReference>
<comment type="function">
    <text evidence="7">Required for ribosome biogenesis. Part of a complex which catalyzes pseudouridylation of rRNA. This involves the isomerization of uridine such that the ribose is subsequently attached to C5, instead of the normal N1. Pseudouridine ("psi") residues may serve to stabilize the conformation of rRNAs.</text>
</comment>
<dbReference type="SUPFAM" id="SSF50447">
    <property type="entry name" value="Translation proteins"/>
    <property type="match status" value="1"/>
</dbReference>
<evidence type="ECO:0000256" key="3">
    <source>
        <dbReference type="ARBA" id="ARBA00022552"/>
    </source>
</evidence>
<gene>
    <name evidence="9" type="ORF">BgAZ_204360</name>
</gene>
<sequence length="260" mass="29161">MESFNGIPIDGKTEIDDLALVMHIAQSENERLKELESLGKPYIGKPSRPQDSDHESDSDDSEEEFETVYRELREKYYSDLMAEKEQDKNALPPVDPNVPIDNIRIIDTVDLPTRVADHFPIGRVGTCISVVGKVVVVQCTEPSKILDLGSIVCLGDRRIIGTVSDTFGNTGSPFHMVISNDPEMVTPGDEVYYDVKHSTLVSDLNVAETASRLVSLLSVQHWFSMSSGEESDFEGNQKKKKDTVRQPVKLKQYYNDLECY</sequence>
<name>A0AAD8LT13_BABGI</name>
<comment type="subunit">
    <text evidence="7">Component of the small nucleolar ribonucleoprotein particles containing H/ACA-type snoRNAs (H/ACA snoRNPs).</text>
</comment>
<evidence type="ECO:0000256" key="2">
    <source>
        <dbReference type="ARBA" id="ARBA00022517"/>
    </source>
</evidence>
<reference evidence="9" key="1">
    <citation type="submission" date="2023-08" db="EMBL/GenBank/DDBJ databases">
        <title>Draft sequence of the Babesia gibsoni genome.</title>
        <authorList>
            <person name="Yamagishi J.Y."/>
            <person name="Xuan X.X."/>
        </authorList>
    </citation>
    <scope>NUCLEOTIDE SEQUENCE</scope>
    <source>
        <strain evidence="9">Azabu</strain>
    </source>
</reference>
<comment type="similarity">
    <text evidence="1">Belongs to the NAF1 family.</text>
</comment>